<keyword evidence="1 2" id="KW-0647">Proteasome</keyword>
<name>A0ABD5S2G5_9EURY</name>
<evidence type="ECO:0000313" key="5">
    <source>
        <dbReference type="Proteomes" id="UP001596328"/>
    </source>
</evidence>
<accession>A0ABD5S2G5</accession>
<evidence type="ECO:0000256" key="3">
    <source>
        <dbReference type="SAM" id="MobiDB-lite"/>
    </source>
</evidence>
<dbReference type="PANTHER" id="PTHR11599">
    <property type="entry name" value="PROTEASOME SUBUNIT ALPHA/BETA"/>
    <property type="match status" value="1"/>
</dbReference>
<dbReference type="AlphaFoldDB" id="A0ABD5S2G5"/>
<dbReference type="GO" id="GO:0019773">
    <property type="term" value="C:proteasome core complex, alpha-subunit complex"/>
    <property type="evidence" value="ECO:0007669"/>
    <property type="project" value="UniProtKB-UniRule"/>
</dbReference>
<dbReference type="SUPFAM" id="SSF56235">
    <property type="entry name" value="N-terminal nucleophile aminohydrolases (Ntn hydrolases)"/>
    <property type="match status" value="1"/>
</dbReference>
<feature type="compositionally biased region" description="Acidic residues" evidence="3">
    <location>
        <begin position="111"/>
        <end position="130"/>
    </location>
</feature>
<dbReference type="InterPro" id="IPR029055">
    <property type="entry name" value="Ntn_hydrolases_N"/>
</dbReference>
<evidence type="ECO:0000256" key="1">
    <source>
        <dbReference type="ARBA" id="ARBA00022942"/>
    </source>
</evidence>
<dbReference type="Gene3D" id="3.60.20.10">
    <property type="entry name" value="Glutamine Phosphoribosylpyrophosphate, subunit 1, domain 1"/>
    <property type="match status" value="1"/>
</dbReference>
<protein>
    <submittedName>
        <fullName evidence="4">Proteasome subunit alpha</fullName>
    </submittedName>
</protein>
<dbReference type="GO" id="GO:0004175">
    <property type="term" value="F:endopeptidase activity"/>
    <property type="evidence" value="ECO:0007669"/>
    <property type="project" value="UniProtKB-ARBA"/>
</dbReference>
<feature type="non-terminal residue" evidence="4">
    <location>
        <position position="1"/>
    </location>
</feature>
<dbReference type="EMBL" id="JBHSWU010000770">
    <property type="protein sequence ID" value="MFC6725903.1"/>
    <property type="molecule type" value="Genomic_DNA"/>
</dbReference>
<dbReference type="PROSITE" id="PS51475">
    <property type="entry name" value="PROTEASOME_ALPHA_2"/>
    <property type="match status" value="1"/>
</dbReference>
<comment type="similarity">
    <text evidence="2">Belongs to the peptidase T1A family.</text>
</comment>
<comment type="caution">
    <text evidence="4">The sequence shown here is derived from an EMBL/GenBank/DDBJ whole genome shotgun (WGS) entry which is preliminary data.</text>
</comment>
<feature type="region of interest" description="Disordered" evidence="3">
    <location>
        <begin position="106"/>
        <end position="130"/>
    </location>
</feature>
<organism evidence="4 5">
    <name type="scientific">Halobium palmae</name>
    <dbReference type="NCBI Taxonomy" id="1776492"/>
    <lineage>
        <taxon>Archaea</taxon>
        <taxon>Methanobacteriati</taxon>
        <taxon>Methanobacteriota</taxon>
        <taxon>Stenosarchaea group</taxon>
        <taxon>Halobacteria</taxon>
        <taxon>Halobacteriales</taxon>
        <taxon>Haloferacaceae</taxon>
        <taxon>Halobium</taxon>
    </lineage>
</organism>
<reference evidence="4 5" key="1">
    <citation type="journal article" date="2019" name="Int. J. Syst. Evol. Microbiol.">
        <title>The Global Catalogue of Microorganisms (GCM) 10K type strain sequencing project: providing services to taxonomists for standard genome sequencing and annotation.</title>
        <authorList>
            <consortium name="The Broad Institute Genomics Platform"/>
            <consortium name="The Broad Institute Genome Sequencing Center for Infectious Disease"/>
            <person name="Wu L."/>
            <person name="Ma J."/>
        </authorList>
    </citation>
    <scope>NUCLEOTIDE SEQUENCE [LARGE SCALE GENOMIC DNA]</scope>
    <source>
        <strain evidence="4 5">NBRC 111368</strain>
    </source>
</reference>
<gene>
    <name evidence="4" type="ORF">ACFQE1_16325</name>
</gene>
<dbReference type="Proteomes" id="UP001596328">
    <property type="component" value="Unassembled WGS sequence"/>
</dbReference>
<dbReference type="InterPro" id="IPR050115">
    <property type="entry name" value="Proteasome_alpha"/>
</dbReference>
<keyword evidence="5" id="KW-1185">Reference proteome</keyword>
<evidence type="ECO:0000256" key="2">
    <source>
        <dbReference type="PROSITE-ProRule" id="PRU00808"/>
    </source>
</evidence>
<dbReference type="InterPro" id="IPR023332">
    <property type="entry name" value="Proteasome_alpha-type"/>
</dbReference>
<proteinExistence type="inferred from homology"/>
<dbReference type="InterPro" id="IPR001353">
    <property type="entry name" value="Proteasome_sua/b"/>
</dbReference>
<dbReference type="Pfam" id="PF00227">
    <property type="entry name" value="Proteasome"/>
    <property type="match status" value="1"/>
</dbReference>
<sequence length="130" mass="13899">PFGVALLVGGIEAGEPRLFETDPSGTPYEWKAVSIGASRGDIRDLLEEEYSEEMGLDEAVDLALTALGEVNDEGLTPEGIGVATVSVEDEQFHELDTDEIESHLVENDLLATEDEESEADGTSGEDEDGE</sequence>
<evidence type="ECO:0000313" key="4">
    <source>
        <dbReference type="EMBL" id="MFC6725903.1"/>
    </source>
</evidence>